<evidence type="ECO:0000313" key="1">
    <source>
        <dbReference type="EMBL" id="GAI84115.1"/>
    </source>
</evidence>
<dbReference type="EMBL" id="BARW01012435">
    <property type="protein sequence ID" value="GAI84115.1"/>
    <property type="molecule type" value="Genomic_DNA"/>
</dbReference>
<dbReference type="Gene3D" id="3.40.50.1820">
    <property type="entry name" value="alpha/beta hydrolase"/>
    <property type="match status" value="1"/>
</dbReference>
<comment type="caution">
    <text evidence="1">The sequence shown here is derived from an EMBL/GenBank/DDBJ whole genome shotgun (WGS) entry which is preliminary data.</text>
</comment>
<feature type="non-terminal residue" evidence="1">
    <location>
        <position position="1"/>
    </location>
</feature>
<dbReference type="AlphaFoldDB" id="X1T9A3"/>
<dbReference type="InterPro" id="IPR029058">
    <property type="entry name" value="AB_hydrolase_fold"/>
</dbReference>
<organism evidence="1">
    <name type="scientific">marine sediment metagenome</name>
    <dbReference type="NCBI Taxonomy" id="412755"/>
    <lineage>
        <taxon>unclassified sequences</taxon>
        <taxon>metagenomes</taxon>
        <taxon>ecological metagenomes</taxon>
    </lineage>
</organism>
<reference evidence="1" key="1">
    <citation type="journal article" date="2014" name="Front. Microbiol.">
        <title>High frequency of phylogenetically diverse reductive dehalogenase-homologous genes in deep subseafloor sedimentary metagenomes.</title>
        <authorList>
            <person name="Kawai M."/>
            <person name="Futagami T."/>
            <person name="Toyoda A."/>
            <person name="Takaki Y."/>
            <person name="Nishi S."/>
            <person name="Hori S."/>
            <person name="Arai W."/>
            <person name="Tsubouchi T."/>
            <person name="Morono Y."/>
            <person name="Uchiyama I."/>
            <person name="Ito T."/>
            <person name="Fujiyama A."/>
            <person name="Inagaki F."/>
            <person name="Takami H."/>
        </authorList>
    </citation>
    <scope>NUCLEOTIDE SEQUENCE</scope>
    <source>
        <strain evidence="1">Expedition CK06-06</strain>
    </source>
</reference>
<proteinExistence type="predicted"/>
<protein>
    <recommendedName>
        <fullName evidence="2">Peptidase S9 prolyl oligopeptidase catalytic domain-containing protein</fullName>
    </recommendedName>
</protein>
<sequence>AVEDRVTVSIPVVQVSAHFFGGCVCESGMPIHKSRKHETNNVEIAALAAPRPMLIISDGDDWTKNTPEVEFPYIKNIYKLYGVEDKVENIHLADEKHDYGFSKRKCVYQFLVKHFGLDYDKILNERGEVDESFVSILSSEELLVFKEK</sequence>
<name>X1T9A3_9ZZZZ</name>
<evidence type="ECO:0008006" key="2">
    <source>
        <dbReference type="Google" id="ProtNLM"/>
    </source>
</evidence>
<gene>
    <name evidence="1" type="ORF">S12H4_23418</name>
</gene>
<accession>X1T9A3</accession>